<reference evidence="3 4" key="1">
    <citation type="submission" date="2016-11" db="EMBL/GenBank/DDBJ databases">
        <authorList>
            <person name="Jaros S."/>
            <person name="Januszkiewicz K."/>
            <person name="Wedrychowicz H."/>
        </authorList>
    </citation>
    <scope>NUCLEOTIDE SEQUENCE [LARGE SCALE GENOMIC DNA]</scope>
    <source>
        <strain evidence="3 4">DSM 45627</strain>
    </source>
</reference>
<dbReference type="OrthoDB" id="3660401at2"/>
<evidence type="ECO:0000259" key="2">
    <source>
        <dbReference type="Pfam" id="PF17780"/>
    </source>
</evidence>
<keyword evidence="4" id="KW-1185">Reference proteome</keyword>
<accession>A0A1M5H8X9</accession>
<evidence type="ECO:0000313" key="3">
    <source>
        <dbReference type="EMBL" id="SHG12447.1"/>
    </source>
</evidence>
<sequence>MAEWGIEAAYQLLMSPTPYSQASASAMMRNFSSAAQLMAQHLRQTGATASSAGDAGVAAQQKAEAHAAWFDQVASNSGLAADHLDRLVTTGNEHQATAEEVYAGYRQAVASDTGPNPSGEQDKAVIVKSQNGSRVLSAAVNDWGDKYSGFTAPAPPPVPKSAGAHPARGTTGGGSASGGATGSGTGGRSDGSTGDADGLLVPSGGYGESGTSTPTHDRGAGVAGSVEVGPDGGDFAGWYRDPRTGYYIDPQTGREFDPATSRWVDPVTGKPFGDVTQYATSLQGLGPAATTGGLLSDTGAGAVGGAGGGSFGGLFAGGGATGAAGVSGAYGGVLPPSLVTGSAGSGSLWRQAGRTVDVKAQMAANLVAREQAVRSGRPYLPPTQAGLGAGAATAAGRTRPGYLTADGEEASLFSSRAKAASGGLGRVGALGAAAEEEGAAAAAVRAGRLPGALRSGATAAGVGEEAGMVGSVGSRVGGPAGTGTGRAGSVAAAEESAAAGAGRRPYLPPTQAGAAGEDKRRGRERPDWLVEDDAFTVEGRANGVLGE</sequence>
<gene>
    <name evidence="3" type="ORF">SAMN05443575_1437</name>
</gene>
<feature type="domain" description="OCRE" evidence="2">
    <location>
        <begin position="237"/>
        <end position="264"/>
    </location>
</feature>
<dbReference type="InterPro" id="IPR041591">
    <property type="entry name" value="OCRE"/>
</dbReference>
<name>A0A1M5H8X9_9ACTN</name>
<feature type="compositionally biased region" description="Low complexity" evidence="1">
    <location>
        <begin position="487"/>
        <end position="504"/>
    </location>
</feature>
<dbReference type="EMBL" id="FQVU01000002">
    <property type="protein sequence ID" value="SHG12447.1"/>
    <property type="molecule type" value="Genomic_DNA"/>
</dbReference>
<organism evidence="3 4">
    <name type="scientific">Jatrophihabitans endophyticus</name>
    <dbReference type="NCBI Taxonomy" id="1206085"/>
    <lineage>
        <taxon>Bacteria</taxon>
        <taxon>Bacillati</taxon>
        <taxon>Actinomycetota</taxon>
        <taxon>Actinomycetes</taxon>
        <taxon>Jatrophihabitantales</taxon>
        <taxon>Jatrophihabitantaceae</taxon>
        <taxon>Jatrophihabitans</taxon>
    </lineage>
</organism>
<evidence type="ECO:0000256" key="1">
    <source>
        <dbReference type="SAM" id="MobiDB-lite"/>
    </source>
</evidence>
<feature type="compositionally biased region" description="Basic and acidic residues" evidence="1">
    <location>
        <begin position="516"/>
        <end position="528"/>
    </location>
</feature>
<protein>
    <recommendedName>
        <fullName evidence="2">OCRE domain-containing protein</fullName>
    </recommendedName>
</protein>
<dbReference type="Proteomes" id="UP000186132">
    <property type="component" value="Unassembled WGS sequence"/>
</dbReference>
<feature type="compositionally biased region" description="Gly residues" evidence="1">
    <location>
        <begin position="475"/>
        <end position="486"/>
    </location>
</feature>
<feature type="compositionally biased region" description="Gly residues" evidence="1">
    <location>
        <begin position="170"/>
        <end position="189"/>
    </location>
</feature>
<dbReference type="RefSeq" id="WP_073388076.1">
    <property type="nucleotide sequence ID" value="NZ_FQVU01000002.1"/>
</dbReference>
<dbReference type="STRING" id="1206085.SAMN05443575_1437"/>
<feature type="region of interest" description="Disordered" evidence="1">
    <location>
        <begin position="473"/>
        <end position="530"/>
    </location>
</feature>
<dbReference type="AlphaFoldDB" id="A0A1M5H8X9"/>
<dbReference type="Pfam" id="PF17780">
    <property type="entry name" value="OCRE"/>
    <property type="match status" value="1"/>
</dbReference>
<proteinExistence type="predicted"/>
<evidence type="ECO:0000313" key="4">
    <source>
        <dbReference type="Proteomes" id="UP000186132"/>
    </source>
</evidence>
<feature type="region of interest" description="Disordered" evidence="1">
    <location>
        <begin position="148"/>
        <end position="235"/>
    </location>
</feature>